<protein>
    <recommendedName>
        <fullName evidence="6">Ribosomal protein L18</fullName>
    </recommendedName>
</protein>
<keyword evidence="2" id="KW-0689">Ribosomal protein</keyword>
<dbReference type="GO" id="GO:0003735">
    <property type="term" value="F:structural constituent of ribosome"/>
    <property type="evidence" value="ECO:0007669"/>
    <property type="project" value="InterPro"/>
</dbReference>
<proteinExistence type="inferred from homology"/>
<dbReference type="Proteomes" id="UP000657918">
    <property type="component" value="Unassembled WGS sequence"/>
</dbReference>
<name>A0A835K4C4_9ROSI</name>
<evidence type="ECO:0000313" key="4">
    <source>
        <dbReference type="EMBL" id="KAF9679151.1"/>
    </source>
</evidence>
<comment type="similarity">
    <text evidence="1">Belongs to the universal ribosomal protein uL18 family.</text>
</comment>
<keyword evidence="3" id="KW-0687">Ribonucleoprotein</keyword>
<dbReference type="GO" id="GO:1990904">
    <property type="term" value="C:ribonucleoprotein complex"/>
    <property type="evidence" value="ECO:0007669"/>
    <property type="project" value="UniProtKB-KW"/>
</dbReference>
<dbReference type="Gene3D" id="3.30.420.100">
    <property type="match status" value="1"/>
</dbReference>
<dbReference type="OrthoDB" id="1557988at2759"/>
<dbReference type="GO" id="GO:0006412">
    <property type="term" value="P:translation"/>
    <property type="evidence" value="ECO:0007669"/>
    <property type="project" value="InterPro"/>
</dbReference>
<evidence type="ECO:0000256" key="3">
    <source>
        <dbReference type="ARBA" id="ARBA00023274"/>
    </source>
</evidence>
<reference evidence="4 5" key="1">
    <citation type="submission" date="2020-10" db="EMBL/GenBank/DDBJ databases">
        <title>Plant Genome Project.</title>
        <authorList>
            <person name="Zhang R.-G."/>
        </authorList>
    </citation>
    <scope>NUCLEOTIDE SEQUENCE [LARGE SCALE GENOMIC DNA]</scope>
    <source>
        <strain evidence="4">FAFU-HL-1</strain>
        <tissue evidence="4">Leaf</tissue>
    </source>
</reference>
<evidence type="ECO:0000256" key="2">
    <source>
        <dbReference type="ARBA" id="ARBA00022980"/>
    </source>
</evidence>
<dbReference type="AlphaFoldDB" id="A0A835K4C4"/>
<sequence length="238" mass="26558">MSRNQQHLLRLVLSCRKITAQVTNPTNSTIIAMASSSEQESFLSIYRNTSLSIFSRQSWDSKTASRVGEKLGFRLKEIGVDNICIDLNEELSRPIHYRKRVLPLFDSVKRVGIEVDGVEKLGEIVLLWVEGVMFRRIHGMIRVILKCKITSVLEQAISSIVVPNSPYFTTISSHTLPLPFIISIQLNYSSSSKAANSTSKLNTRASINSFMSCKAYRNRGEGVSRSSLKGGSVMEKLA</sequence>
<keyword evidence="5" id="KW-1185">Reference proteome</keyword>
<dbReference type="GO" id="GO:0008097">
    <property type="term" value="F:5S rRNA binding"/>
    <property type="evidence" value="ECO:0007669"/>
    <property type="project" value="TreeGrafter"/>
</dbReference>
<accession>A0A835K4C4</accession>
<evidence type="ECO:0000313" key="5">
    <source>
        <dbReference type="Proteomes" id="UP000657918"/>
    </source>
</evidence>
<organism evidence="4 5">
    <name type="scientific">Salix dunnii</name>
    <dbReference type="NCBI Taxonomy" id="1413687"/>
    <lineage>
        <taxon>Eukaryota</taxon>
        <taxon>Viridiplantae</taxon>
        <taxon>Streptophyta</taxon>
        <taxon>Embryophyta</taxon>
        <taxon>Tracheophyta</taxon>
        <taxon>Spermatophyta</taxon>
        <taxon>Magnoliopsida</taxon>
        <taxon>eudicotyledons</taxon>
        <taxon>Gunneridae</taxon>
        <taxon>Pentapetalae</taxon>
        <taxon>rosids</taxon>
        <taxon>fabids</taxon>
        <taxon>Malpighiales</taxon>
        <taxon>Salicaceae</taxon>
        <taxon>Saliceae</taxon>
        <taxon>Salix</taxon>
    </lineage>
</organism>
<evidence type="ECO:0008006" key="6">
    <source>
        <dbReference type="Google" id="ProtNLM"/>
    </source>
</evidence>
<dbReference type="GO" id="GO:0005840">
    <property type="term" value="C:ribosome"/>
    <property type="evidence" value="ECO:0007669"/>
    <property type="project" value="UniProtKB-KW"/>
</dbReference>
<evidence type="ECO:0000256" key="1">
    <source>
        <dbReference type="ARBA" id="ARBA00007116"/>
    </source>
</evidence>
<dbReference type="SUPFAM" id="SSF53137">
    <property type="entry name" value="Translational machinery components"/>
    <property type="match status" value="1"/>
</dbReference>
<gene>
    <name evidence="4" type="ORF">SADUNF_Sadunf07G0110100</name>
</gene>
<comment type="caution">
    <text evidence="4">The sequence shown here is derived from an EMBL/GenBank/DDBJ whole genome shotgun (WGS) entry which is preliminary data.</text>
</comment>
<dbReference type="PANTHER" id="PTHR12899:SF14">
    <property type="entry name" value="F14B2.25_F14B2.25"/>
    <property type="match status" value="1"/>
</dbReference>
<dbReference type="InterPro" id="IPR005484">
    <property type="entry name" value="Ribosomal_uL18_bac/plant/anim"/>
</dbReference>
<dbReference type="EMBL" id="JADGMS010000007">
    <property type="protein sequence ID" value="KAF9679151.1"/>
    <property type="molecule type" value="Genomic_DNA"/>
</dbReference>
<dbReference type="PANTHER" id="PTHR12899">
    <property type="entry name" value="39S RIBOSOMAL PROTEIN L18, MITOCHONDRIAL"/>
    <property type="match status" value="1"/>
</dbReference>